<organism evidence="1 2">
    <name type="scientific">Propionigenium maris DSM 9537</name>
    <dbReference type="NCBI Taxonomy" id="1123000"/>
    <lineage>
        <taxon>Bacteria</taxon>
        <taxon>Fusobacteriati</taxon>
        <taxon>Fusobacteriota</taxon>
        <taxon>Fusobacteriia</taxon>
        <taxon>Fusobacteriales</taxon>
        <taxon>Fusobacteriaceae</taxon>
        <taxon>Propionigenium</taxon>
    </lineage>
</organism>
<name>A0A9W6LMX7_9FUSO</name>
<keyword evidence="2" id="KW-1185">Reference proteome</keyword>
<dbReference type="Proteomes" id="UP001144471">
    <property type="component" value="Unassembled WGS sequence"/>
</dbReference>
<protein>
    <submittedName>
        <fullName evidence="1">Uncharacterized protein</fullName>
    </submittedName>
</protein>
<accession>A0A9W6LMX7</accession>
<comment type="caution">
    <text evidence="1">The sequence shown here is derived from an EMBL/GenBank/DDBJ whole genome shotgun (WGS) entry which is preliminary data.</text>
</comment>
<dbReference type="AlphaFoldDB" id="A0A9W6LMX7"/>
<dbReference type="EMBL" id="BSDY01000006">
    <property type="protein sequence ID" value="GLI55968.1"/>
    <property type="molecule type" value="Genomic_DNA"/>
</dbReference>
<reference evidence="1" key="1">
    <citation type="submission" date="2022-12" db="EMBL/GenBank/DDBJ databases">
        <title>Reference genome sequencing for broad-spectrum identification of bacterial and archaeal isolates by mass spectrometry.</title>
        <authorList>
            <person name="Sekiguchi Y."/>
            <person name="Tourlousse D.M."/>
        </authorList>
    </citation>
    <scope>NUCLEOTIDE SEQUENCE</scope>
    <source>
        <strain evidence="1">10succ1</strain>
    </source>
</reference>
<sequence>MVGADRGKVEPPIPPGGDFTELIKVIKEQTEIIKSIAVSEALLWDREYQQSLETFNKMSDLYDQSLNYYFLDTDGVFELLGD</sequence>
<gene>
    <name evidence="1" type="ORF">PM10SUCC1_14820</name>
</gene>
<proteinExistence type="predicted"/>
<evidence type="ECO:0000313" key="1">
    <source>
        <dbReference type="EMBL" id="GLI55968.1"/>
    </source>
</evidence>
<evidence type="ECO:0000313" key="2">
    <source>
        <dbReference type="Proteomes" id="UP001144471"/>
    </source>
</evidence>